<protein>
    <submittedName>
        <fullName evidence="2">Uncharacterized protein</fullName>
    </submittedName>
</protein>
<name>A0A5B7HK55_PORTR</name>
<accession>A0A5B7HK55</accession>
<sequence length="53" mass="5785">MTSPAACQTLRHSPNEPTNVTCELYIRSFGSINPTTMVSHGESRTFTANQGRS</sequence>
<evidence type="ECO:0000313" key="3">
    <source>
        <dbReference type="Proteomes" id="UP000324222"/>
    </source>
</evidence>
<feature type="region of interest" description="Disordered" evidence="1">
    <location>
        <begin position="34"/>
        <end position="53"/>
    </location>
</feature>
<keyword evidence="3" id="KW-1185">Reference proteome</keyword>
<proteinExistence type="predicted"/>
<evidence type="ECO:0000256" key="1">
    <source>
        <dbReference type="SAM" id="MobiDB-lite"/>
    </source>
</evidence>
<organism evidence="2 3">
    <name type="scientific">Portunus trituberculatus</name>
    <name type="common">Swimming crab</name>
    <name type="synonym">Neptunus trituberculatus</name>
    <dbReference type="NCBI Taxonomy" id="210409"/>
    <lineage>
        <taxon>Eukaryota</taxon>
        <taxon>Metazoa</taxon>
        <taxon>Ecdysozoa</taxon>
        <taxon>Arthropoda</taxon>
        <taxon>Crustacea</taxon>
        <taxon>Multicrustacea</taxon>
        <taxon>Malacostraca</taxon>
        <taxon>Eumalacostraca</taxon>
        <taxon>Eucarida</taxon>
        <taxon>Decapoda</taxon>
        <taxon>Pleocyemata</taxon>
        <taxon>Brachyura</taxon>
        <taxon>Eubrachyura</taxon>
        <taxon>Portunoidea</taxon>
        <taxon>Portunidae</taxon>
        <taxon>Portuninae</taxon>
        <taxon>Portunus</taxon>
    </lineage>
</organism>
<comment type="caution">
    <text evidence="2">The sequence shown here is derived from an EMBL/GenBank/DDBJ whole genome shotgun (WGS) entry which is preliminary data.</text>
</comment>
<dbReference type="Proteomes" id="UP000324222">
    <property type="component" value="Unassembled WGS sequence"/>
</dbReference>
<reference evidence="2 3" key="1">
    <citation type="submission" date="2019-05" db="EMBL/GenBank/DDBJ databases">
        <title>Another draft genome of Portunus trituberculatus and its Hox gene families provides insights of decapod evolution.</title>
        <authorList>
            <person name="Jeong J.-H."/>
            <person name="Song I."/>
            <person name="Kim S."/>
            <person name="Choi T."/>
            <person name="Kim D."/>
            <person name="Ryu S."/>
            <person name="Kim W."/>
        </authorList>
    </citation>
    <scope>NUCLEOTIDE SEQUENCE [LARGE SCALE GENOMIC DNA]</scope>
    <source>
        <tissue evidence="2">Muscle</tissue>
    </source>
</reference>
<dbReference type="AlphaFoldDB" id="A0A5B7HK55"/>
<evidence type="ECO:0000313" key="2">
    <source>
        <dbReference type="EMBL" id="MPC70129.1"/>
    </source>
</evidence>
<gene>
    <name evidence="2" type="ORF">E2C01_064368</name>
</gene>
<dbReference type="EMBL" id="VSRR010030602">
    <property type="protein sequence ID" value="MPC70129.1"/>
    <property type="molecule type" value="Genomic_DNA"/>
</dbReference>